<accession>A0A5Q0H052</accession>
<dbReference type="OrthoDB" id="3213425at2"/>
<dbReference type="RefSeq" id="WP_051766722.1">
    <property type="nucleotide sequence ID" value="NZ_CP034550.1"/>
</dbReference>
<reference evidence="2" key="1">
    <citation type="journal article" date="2021" name="Curr. Microbiol.">
        <title>Complete genome of nocamycin-producing strain Saccharothrix syringae NRRL B-16468 reveals the biosynthetic potential for secondary metabolites.</title>
        <authorList>
            <person name="Mo X."/>
            <person name="Yang S."/>
        </authorList>
    </citation>
    <scope>NUCLEOTIDE SEQUENCE [LARGE SCALE GENOMIC DNA]</scope>
    <source>
        <strain evidence="2">ATCC 51364 / DSM 43886 / JCM 6844 / KCTC 9398 / NBRC 14523 / NRRL B-16468 / INA 2240</strain>
    </source>
</reference>
<keyword evidence="2" id="KW-1185">Reference proteome</keyword>
<organism evidence="1 2">
    <name type="scientific">Saccharothrix syringae</name>
    <name type="common">Nocardiopsis syringae</name>
    <dbReference type="NCBI Taxonomy" id="103733"/>
    <lineage>
        <taxon>Bacteria</taxon>
        <taxon>Bacillati</taxon>
        <taxon>Actinomycetota</taxon>
        <taxon>Actinomycetes</taxon>
        <taxon>Pseudonocardiales</taxon>
        <taxon>Pseudonocardiaceae</taxon>
        <taxon>Saccharothrix</taxon>
    </lineage>
</organism>
<proteinExistence type="predicted"/>
<dbReference type="InterPro" id="IPR011990">
    <property type="entry name" value="TPR-like_helical_dom_sf"/>
</dbReference>
<sequence>MSPISADHQEPARIGTTDVRRLESATRVLREQDYRDGGGACRTALRAQIAHGRRLLRAQAREQVRDRLLVAVADLHNLAGWTAFDTGHPRAARAHYRSALALLEGHRQQDLVANVRYRSSRAHLHRHDPTGALRELEHARAAADRGASARTSAIISVNQAWAHAMRGDRVEALSLLARGEEELAAAGGGAPRPWSAFFDPTDLQAMTGTVHTELAAAGDRMCTRFAIPALTAAVEGYGAGMRRSAAFSLTALALDHVLDGDPVRGARVGVRAVHLAEELTSTRVADRMRPLLRECEQRHHPALVDLAGRLRVLVDRRDSRWARPEDRQARGS</sequence>
<evidence type="ECO:0000313" key="1">
    <source>
        <dbReference type="EMBL" id="QFZ19234.1"/>
    </source>
</evidence>
<dbReference type="SUPFAM" id="SSF48452">
    <property type="entry name" value="TPR-like"/>
    <property type="match status" value="1"/>
</dbReference>
<dbReference type="EMBL" id="CP034550">
    <property type="protein sequence ID" value="QFZ19234.1"/>
    <property type="molecule type" value="Genomic_DNA"/>
</dbReference>
<gene>
    <name evidence="1" type="ORF">EKG83_18890</name>
</gene>
<dbReference type="KEGG" id="ssyi:EKG83_18890"/>
<dbReference type="Proteomes" id="UP000325787">
    <property type="component" value="Chromosome"/>
</dbReference>
<dbReference type="Gene3D" id="1.25.40.10">
    <property type="entry name" value="Tetratricopeptide repeat domain"/>
    <property type="match status" value="1"/>
</dbReference>
<evidence type="ECO:0000313" key="2">
    <source>
        <dbReference type="Proteomes" id="UP000325787"/>
    </source>
</evidence>
<protein>
    <submittedName>
        <fullName evidence="1">Transcriptional regulator</fullName>
    </submittedName>
</protein>
<dbReference type="AlphaFoldDB" id="A0A5Q0H052"/>
<name>A0A5Q0H052_SACSY</name>